<dbReference type="EMBL" id="LCQN01000002">
    <property type="protein sequence ID" value="KKW17526.1"/>
    <property type="molecule type" value="Genomic_DNA"/>
</dbReference>
<evidence type="ECO:0000256" key="6">
    <source>
        <dbReference type="ARBA" id="ARBA00022884"/>
    </source>
</evidence>
<evidence type="ECO:0000256" key="4">
    <source>
        <dbReference type="ARBA" id="ARBA00022759"/>
    </source>
</evidence>
<evidence type="ECO:0000313" key="9">
    <source>
        <dbReference type="Proteomes" id="UP000033982"/>
    </source>
</evidence>
<comment type="similarity">
    <text evidence="1">Belongs to the HicA mRNA interferase family.</text>
</comment>
<evidence type="ECO:0000256" key="3">
    <source>
        <dbReference type="ARBA" id="ARBA00022722"/>
    </source>
</evidence>
<accession>A0A0G1WFF4</accession>
<dbReference type="AlphaFoldDB" id="A0A0G1WFF4"/>
<keyword evidence="4" id="KW-0255">Endonuclease</keyword>
<keyword evidence="7" id="KW-0346">Stress response</keyword>
<dbReference type="SUPFAM" id="SSF54786">
    <property type="entry name" value="YcfA/nrd intein domain"/>
    <property type="match status" value="1"/>
</dbReference>
<dbReference type="Proteomes" id="UP000033982">
    <property type="component" value="Unassembled WGS sequence"/>
</dbReference>
<evidence type="ECO:0000256" key="5">
    <source>
        <dbReference type="ARBA" id="ARBA00022801"/>
    </source>
</evidence>
<organism evidence="8 9">
    <name type="scientific">Candidatus Magasanikbacteria bacterium GW2011_GWA2_50_22</name>
    <dbReference type="NCBI Taxonomy" id="1619043"/>
    <lineage>
        <taxon>Bacteria</taxon>
        <taxon>Candidatus Magasanikiibacteriota</taxon>
    </lineage>
</organism>
<evidence type="ECO:0000256" key="1">
    <source>
        <dbReference type="ARBA" id="ARBA00006620"/>
    </source>
</evidence>
<dbReference type="InterPro" id="IPR012933">
    <property type="entry name" value="HicA_mRNA_interferase"/>
</dbReference>
<gene>
    <name evidence="8" type="ORF">UY58_C0002G0012</name>
</gene>
<dbReference type="GO" id="GO:0016787">
    <property type="term" value="F:hydrolase activity"/>
    <property type="evidence" value="ECO:0007669"/>
    <property type="project" value="UniProtKB-KW"/>
</dbReference>
<dbReference type="GO" id="GO:0004519">
    <property type="term" value="F:endonuclease activity"/>
    <property type="evidence" value="ECO:0007669"/>
    <property type="project" value="UniProtKB-KW"/>
</dbReference>
<reference evidence="8 9" key="1">
    <citation type="journal article" date="2015" name="Nature">
        <title>rRNA introns, odd ribosomes, and small enigmatic genomes across a large radiation of phyla.</title>
        <authorList>
            <person name="Brown C.T."/>
            <person name="Hug L.A."/>
            <person name="Thomas B.C."/>
            <person name="Sharon I."/>
            <person name="Castelle C.J."/>
            <person name="Singh A."/>
            <person name="Wilkins M.J."/>
            <person name="Williams K.H."/>
            <person name="Banfield J.F."/>
        </authorList>
    </citation>
    <scope>NUCLEOTIDE SEQUENCE [LARGE SCALE GENOMIC DNA]</scope>
</reference>
<evidence type="ECO:0000256" key="7">
    <source>
        <dbReference type="ARBA" id="ARBA00023016"/>
    </source>
</evidence>
<dbReference type="GO" id="GO:0003729">
    <property type="term" value="F:mRNA binding"/>
    <property type="evidence" value="ECO:0007669"/>
    <property type="project" value="InterPro"/>
</dbReference>
<dbReference type="Gene3D" id="3.30.920.30">
    <property type="entry name" value="Hypothetical protein"/>
    <property type="match status" value="1"/>
</dbReference>
<protein>
    <recommendedName>
        <fullName evidence="10">YcfA family protein</fullName>
    </recommendedName>
</protein>
<comment type="caution">
    <text evidence="8">The sequence shown here is derived from an EMBL/GenBank/DDBJ whole genome shotgun (WGS) entry which is preliminary data.</text>
</comment>
<keyword evidence="3" id="KW-0540">Nuclease</keyword>
<name>A0A0G1WFF4_9BACT</name>
<proteinExistence type="inferred from homology"/>
<evidence type="ECO:0008006" key="10">
    <source>
        <dbReference type="Google" id="ProtNLM"/>
    </source>
</evidence>
<evidence type="ECO:0000313" key="8">
    <source>
        <dbReference type="EMBL" id="KKW17526.1"/>
    </source>
</evidence>
<keyword evidence="6" id="KW-0694">RNA-binding</keyword>
<sequence length="43" mass="4898">MRHPETRRITVVPIHAQDIKRGLLFGILKQAGITPEQLLEALH</sequence>
<dbReference type="Pfam" id="PF07927">
    <property type="entry name" value="HicA_toxin"/>
    <property type="match status" value="1"/>
</dbReference>
<evidence type="ECO:0000256" key="2">
    <source>
        <dbReference type="ARBA" id="ARBA00022649"/>
    </source>
</evidence>
<keyword evidence="2" id="KW-1277">Toxin-antitoxin system</keyword>
<keyword evidence="5" id="KW-0378">Hydrolase</keyword>
<dbReference type="InterPro" id="IPR038570">
    <property type="entry name" value="HicA_sf"/>
</dbReference>